<dbReference type="Proteomes" id="UP000020938">
    <property type="component" value="Unassembled WGS sequence"/>
</dbReference>
<dbReference type="PANTHER" id="PTHR42933">
    <property type="entry name" value="SLR6095 PROTEIN"/>
    <property type="match status" value="1"/>
</dbReference>
<protein>
    <recommendedName>
        <fullName evidence="2">site-specific DNA-methyltransferase (adenine-specific)</fullName>
        <ecNumber evidence="2">2.1.1.72</ecNumber>
    </recommendedName>
</protein>
<dbReference type="GO" id="GO:0032259">
    <property type="term" value="P:methylation"/>
    <property type="evidence" value="ECO:0007669"/>
    <property type="project" value="UniProtKB-KW"/>
</dbReference>
<evidence type="ECO:0000313" key="9">
    <source>
        <dbReference type="EMBL" id="EXZ73526.1"/>
    </source>
</evidence>
<dbReference type="SUPFAM" id="SSF53335">
    <property type="entry name" value="S-adenosyl-L-methionine-dependent methyltransferases"/>
    <property type="match status" value="1"/>
</dbReference>
<evidence type="ECO:0000259" key="8">
    <source>
        <dbReference type="Pfam" id="PF02384"/>
    </source>
</evidence>
<evidence type="ECO:0000256" key="2">
    <source>
        <dbReference type="ARBA" id="ARBA00011900"/>
    </source>
</evidence>
<evidence type="ECO:0000256" key="4">
    <source>
        <dbReference type="ARBA" id="ARBA00022679"/>
    </source>
</evidence>
<dbReference type="AlphaFoldDB" id="A0A016E8R3"/>
<dbReference type="InterPro" id="IPR051537">
    <property type="entry name" value="DNA_Adenine_Mtase"/>
</dbReference>
<evidence type="ECO:0000256" key="3">
    <source>
        <dbReference type="ARBA" id="ARBA00022603"/>
    </source>
</evidence>
<dbReference type="RefSeq" id="WP_005776874.1">
    <property type="nucleotide sequence ID" value="NZ_JGDS01000050.1"/>
</dbReference>
<feature type="domain" description="DNA methylase adenine-specific" evidence="8">
    <location>
        <begin position="85"/>
        <end position="191"/>
    </location>
</feature>
<dbReference type="Pfam" id="PF02384">
    <property type="entry name" value="N6_Mtase"/>
    <property type="match status" value="1"/>
</dbReference>
<dbReference type="EMBL" id="JGDS01000050">
    <property type="protein sequence ID" value="EXZ73526.1"/>
    <property type="molecule type" value="Genomic_DNA"/>
</dbReference>
<dbReference type="InterPro" id="IPR003356">
    <property type="entry name" value="DNA_methylase_A-5"/>
</dbReference>
<keyword evidence="5" id="KW-0949">S-adenosyl-L-methionine</keyword>
<dbReference type="GO" id="GO:0003677">
    <property type="term" value="F:DNA binding"/>
    <property type="evidence" value="ECO:0007669"/>
    <property type="project" value="InterPro"/>
</dbReference>
<organism evidence="9 10">
    <name type="scientific">Bacteroides fragilis str. 3976T8</name>
    <dbReference type="NCBI Taxonomy" id="1339314"/>
    <lineage>
        <taxon>Bacteria</taxon>
        <taxon>Pseudomonadati</taxon>
        <taxon>Bacteroidota</taxon>
        <taxon>Bacteroidia</taxon>
        <taxon>Bacteroidales</taxon>
        <taxon>Bacteroidaceae</taxon>
        <taxon>Bacteroides</taxon>
    </lineage>
</organism>
<dbReference type="PANTHER" id="PTHR42933:SF3">
    <property type="entry name" value="TYPE I RESTRICTION ENZYME MJAVIII METHYLASE SUBUNIT"/>
    <property type="match status" value="1"/>
</dbReference>
<evidence type="ECO:0000256" key="5">
    <source>
        <dbReference type="ARBA" id="ARBA00022691"/>
    </source>
</evidence>
<comment type="catalytic activity">
    <reaction evidence="7">
        <text>a 2'-deoxyadenosine in DNA + S-adenosyl-L-methionine = an N(6)-methyl-2'-deoxyadenosine in DNA + S-adenosyl-L-homocysteine + H(+)</text>
        <dbReference type="Rhea" id="RHEA:15197"/>
        <dbReference type="Rhea" id="RHEA-COMP:12418"/>
        <dbReference type="Rhea" id="RHEA-COMP:12419"/>
        <dbReference type="ChEBI" id="CHEBI:15378"/>
        <dbReference type="ChEBI" id="CHEBI:57856"/>
        <dbReference type="ChEBI" id="CHEBI:59789"/>
        <dbReference type="ChEBI" id="CHEBI:90615"/>
        <dbReference type="ChEBI" id="CHEBI:90616"/>
        <dbReference type="EC" id="2.1.1.72"/>
    </reaction>
</comment>
<dbReference type="InterPro" id="IPR029063">
    <property type="entry name" value="SAM-dependent_MTases_sf"/>
</dbReference>
<dbReference type="GO" id="GO:0009007">
    <property type="term" value="F:site-specific DNA-methyltransferase (adenine-specific) activity"/>
    <property type="evidence" value="ECO:0007669"/>
    <property type="project" value="UniProtKB-EC"/>
</dbReference>
<comment type="similarity">
    <text evidence="1">Belongs to the N(4)/N(6)-methyltransferase family.</text>
</comment>
<dbReference type="PATRIC" id="fig|1339314.3.peg.2309"/>
<dbReference type="EC" id="2.1.1.72" evidence="2"/>
<evidence type="ECO:0000256" key="6">
    <source>
        <dbReference type="ARBA" id="ARBA00022747"/>
    </source>
</evidence>
<dbReference type="Gene3D" id="3.40.50.150">
    <property type="entry name" value="Vaccinia Virus protein VP39"/>
    <property type="match status" value="1"/>
</dbReference>
<sequence length="239" mass="26991">MARYEISNEVRSLDRLITGFASSCGYEIQTVFNDLLRFIIHGFSPGAPPISNWKYKRQQNASFMEMTAEWTRIMQKQIGRSGWFDAFGELYMAYCSKPGQQANGQFFTPSHICELMVMCAAGKKETGQRMGDPTCGSGRLLLAYHAHNPGNYLVGEDISRTCCMMTVCNMLVHGCVGEVICHDSLQPKAFTDGWKVNQALPLTGIPSIRRMKEEEYRNPLPENIGRFKEAVRIINLLDK</sequence>
<evidence type="ECO:0000256" key="7">
    <source>
        <dbReference type="ARBA" id="ARBA00047942"/>
    </source>
</evidence>
<dbReference type="PRINTS" id="PR00507">
    <property type="entry name" value="N12N6MTFRASE"/>
</dbReference>
<keyword evidence="3 9" id="KW-0489">Methyltransferase</keyword>
<evidence type="ECO:0000313" key="10">
    <source>
        <dbReference type="Proteomes" id="UP000020938"/>
    </source>
</evidence>
<gene>
    <name evidence="9" type="ORF">M123_2101</name>
</gene>
<proteinExistence type="inferred from homology"/>
<name>A0A016E8R3_BACFG</name>
<reference evidence="9 10" key="1">
    <citation type="submission" date="2014-02" db="EMBL/GenBank/DDBJ databases">
        <authorList>
            <person name="Sears C."/>
            <person name="Carroll K."/>
            <person name="Sack B.R."/>
            <person name="Qadri F."/>
            <person name="Myers L.L."/>
            <person name="Chung G.-T."/>
            <person name="Escheverria P."/>
            <person name="Fraser C.M."/>
            <person name="Sadzewicz L."/>
            <person name="Shefchek K.A."/>
            <person name="Tallon L."/>
            <person name="Das S.P."/>
            <person name="Daugherty S."/>
            <person name="Mongodin E.F."/>
        </authorList>
    </citation>
    <scope>NUCLEOTIDE SEQUENCE [LARGE SCALE GENOMIC DNA]</scope>
    <source>
        <strain evidence="9 10">3976T8</strain>
    </source>
</reference>
<dbReference type="GO" id="GO:0008170">
    <property type="term" value="F:N-methyltransferase activity"/>
    <property type="evidence" value="ECO:0007669"/>
    <property type="project" value="InterPro"/>
</dbReference>
<dbReference type="GO" id="GO:0009307">
    <property type="term" value="P:DNA restriction-modification system"/>
    <property type="evidence" value="ECO:0007669"/>
    <property type="project" value="UniProtKB-KW"/>
</dbReference>
<comment type="caution">
    <text evidence="9">The sequence shown here is derived from an EMBL/GenBank/DDBJ whole genome shotgun (WGS) entry which is preliminary data.</text>
</comment>
<accession>A0A016E8R3</accession>
<evidence type="ECO:0000256" key="1">
    <source>
        <dbReference type="ARBA" id="ARBA00006594"/>
    </source>
</evidence>
<keyword evidence="6" id="KW-0680">Restriction system</keyword>
<keyword evidence="4" id="KW-0808">Transferase</keyword>